<comment type="catalytic activity">
    <reaction evidence="12">
        <text>ATP + H2O + xenobioticSide 1 = ADP + phosphate + xenobioticSide 2.</text>
        <dbReference type="EC" id="7.6.2.2"/>
    </reaction>
</comment>
<evidence type="ECO:0000256" key="9">
    <source>
        <dbReference type="ARBA" id="ARBA00022967"/>
    </source>
</evidence>
<dbReference type="Gene3D" id="1.20.1560.10">
    <property type="entry name" value="ABC transporter type 1, transmembrane domain"/>
    <property type="match status" value="2"/>
</dbReference>
<comment type="subcellular location">
    <subcellularLocation>
        <location evidence="1">Membrane</location>
        <topology evidence="1">Multi-pass membrane protein</topology>
    </subcellularLocation>
</comment>
<dbReference type="FunFam" id="1.20.1560.10:FF:000003">
    <property type="entry name" value="ABC transporter C family member 10"/>
    <property type="match status" value="1"/>
</dbReference>
<keyword evidence="5 13" id="KW-0812">Transmembrane</keyword>
<name>M1ABE0_SOLTU</name>
<accession>M1ABE0</accession>
<dbReference type="Gene3D" id="3.40.50.300">
    <property type="entry name" value="P-loop containing nucleotide triphosphate hydrolases"/>
    <property type="match status" value="3"/>
</dbReference>
<feature type="transmembrane region" description="Helical" evidence="13">
    <location>
        <begin position="140"/>
        <end position="165"/>
    </location>
</feature>
<keyword evidence="17" id="KW-1185">Reference proteome</keyword>
<feature type="domain" description="ABC transporter" evidence="14">
    <location>
        <begin position="455"/>
        <end position="676"/>
    </location>
</feature>
<feature type="domain" description="ABC transmembrane type-1" evidence="15">
    <location>
        <begin position="141"/>
        <end position="421"/>
    </location>
</feature>
<reference evidence="17" key="1">
    <citation type="journal article" date="2011" name="Nature">
        <title>Genome sequence and analysis of the tuber crop potato.</title>
        <authorList>
            <consortium name="The Potato Genome Sequencing Consortium"/>
        </authorList>
    </citation>
    <scope>NUCLEOTIDE SEQUENCE [LARGE SCALE GENOMIC DNA]</scope>
    <source>
        <strain evidence="17">cv. DM1-3 516 R44</strain>
    </source>
</reference>
<evidence type="ECO:0000256" key="2">
    <source>
        <dbReference type="ARBA" id="ARBA00009726"/>
    </source>
</evidence>
<feature type="transmembrane region" description="Helical" evidence="13">
    <location>
        <begin position="969"/>
        <end position="987"/>
    </location>
</feature>
<keyword evidence="6" id="KW-0677">Repeat</keyword>
<reference evidence="16" key="2">
    <citation type="submission" date="2015-06" db="UniProtKB">
        <authorList>
            <consortium name="EnsemblPlants"/>
        </authorList>
    </citation>
    <scope>IDENTIFICATION</scope>
    <source>
        <strain evidence="16">DM1-3 516 R44</strain>
    </source>
</reference>
<evidence type="ECO:0000256" key="6">
    <source>
        <dbReference type="ARBA" id="ARBA00022737"/>
    </source>
</evidence>
<protein>
    <recommendedName>
        <fullName evidence="3">ABC-type xenobiotic transporter</fullName>
        <ecNumber evidence="3">7.6.2.2</ecNumber>
    </recommendedName>
</protein>
<dbReference type="PANTHER" id="PTHR24223">
    <property type="entry name" value="ATP-BINDING CASSETTE SUB-FAMILY C"/>
    <property type="match status" value="1"/>
</dbReference>
<evidence type="ECO:0000256" key="4">
    <source>
        <dbReference type="ARBA" id="ARBA00022448"/>
    </source>
</evidence>
<dbReference type="GO" id="GO:0055085">
    <property type="term" value="P:transmembrane transport"/>
    <property type="evidence" value="ECO:0000318"/>
    <property type="project" value="GO_Central"/>
</dbReference>
<sequence length="1263" mass="141510">MFLCITSMWKFDNVIDSTKVILNALSFVGAILLLYIGFIKESEYDETFYKPLQEFEDGIITPFANAGFLGKLSFRWLNPLMKKGKSKILEDEDVPHLRSADGAGTCFDLFNRKMDMLKRKDPLGKPSILMSILLCHKKSILISGVFALIKILTLTTGPLFLHTFIEVAQGRESFKYEGYALTAGFFLAKCLESLAERQWHFRTRLIGLQVRSSLTAAIFHKQLHVLNAAKKTHSPGQIMNYVTVDAHKIGEFPFWFHQIWTTILQLILVLCVMYYSIGVAASAALVIVILTVLANSPLSKLQLKYQTNLMIAQDKRLKAITEALAHMKVLKLYSWEKHFMDAINKLRSEETKWLSSVQTQKGCYLLLFWSSPILVSSATFVACYLFGVPLHVSNVFTFLASINLVQQPIRNLPDVVGAFIEAKVSLSRIVKFLEEPDMHTRDMKKQRQDDVNICINCTDVSWEMNSVNPTLKDITLDIKHGEKVAVCGEVGSGKSTLLSLILGEVPYINGTVDVYGKIAYVSQTAWIQTGTIQENILFGSNMEPQRYRQAIERSSLVKDLEMLPFGDLTEIGERGNNLSGGQKQGVQLARALYQDADIYLLDDPFSAVDAHTSTNLFNDYVLGALSGKTVLLVTHQVEFLPAFDSILLTSSGKIMESGTFDELLTKSEEFQDLVNAQKTTSDPKCQEVYATKRLKEAEIEFDNNVSSEERDDVVSLKGDQLIKAEEREVGDAGLKPYIQYLKHNNGFLYFSLAVIVHSMFVVGQYIQSYKLAIGLQDSSVSRLKLIRVYTVTGFSLILFLILRSILAVKLGLGTSKSVYSTLSGSLFSAPMSFFDSTPFGRMLSRVSSDLSIVDIELPFLLNYTVGSIIILYSTYVILCFFAPEVLLVIVLMIYVTILVQRYYNASAKELMRLNGTTKSLVANHLAESISGIMTIRAFAQEGRFFFKNLEFIDKNARPIFHTFSATEWLILRLEIICTIIMSSWMLGMTSLHSGSSGLTGMAFSYGLSLNAILVWCVQCQCTIANSIISIERLEQYMRIPSEESELVQTNHPLPGWPKRGKVEICDLKVRYRQNAPLVLQGISCTFEGGQKIGVVGRTGSGKTTLISALFRLVEPTDGKIIIDECDISTIRLHDLRSRIGIIPQDPTLFTVLQDGSNWSMGQRQLFCLGRALLKRSRILVLDEATASIDNATDAILQKTIRLEFADCTVITVAHRIPTVMDYTKVLAISDGKLVEFDEPKKLINKEGSLFGMLVKEYWARTES</sequence>
<dbReference type="HOGENOM" id="CLU_000604_27_1_1"/>
<evidence type="ECO:0000256" key="5">
    <source>
        <dbReference type="ARBA" id="ARBA00022692"/>
    </source>
</evidence>
<feature type="domain" description="ABC transmembrane type-1" evidence="15">
    <location>
        <begin position="758"/>
        <end position="1025"/>
    </location>
</feature>
<feature type="transmembrane region" description="Helical" evidence="13">
    <location>
        <begin position="263"/>
        <end position="294"/>
    </location>
</feature>
<dbReference type="EnsemblPlants" id="PGSC0003DMT400018927">
    <property type="protein sequence ID" value="PGSC0003DMT400018927"/>
    <property type="gene ID" value="PGSC0003DMG400007340"/>
</dbReference>
<dbReference type="InterPro" id="IPR050173">
    <property type="entry name" value="ABC_transporter_C-like"/>
</dbReference>
<dbReference type="GO" id="GO:0140359">
    <property type="term" value="F:ABC-type transporter activity"/>
    <property type="evidence" value="ECO:0000318"/>
    <property type="project" value="GO_Central"/>
</dbReference>
<evidence type="ECO:0000313" key="17">
    <source>
        <dbReference type="Proteomes" id="UP000011115"/>
    </source>
</evidence>
<dbReference type="SMART" id="SM00382">
    <property type="entry name" value="AAA"/>
    <property type="match status" value="2"/>
</dbReference>
<feature type="transmembrane region" description="Helical" evidence="13">
    <location>
        <begin position="20"/>
        <end position="39"/>
    </location>
</feature>
<keyword evidence="10 13" id="KW-1133">Transmembrane helix</keyword>
<dbReference type="InterPro" id="IPR027417">
    <property type="entry name" value="P-loop_NTPase"/>
</dbReference>
<dbReference type="FunFam" id="1.20.1560.10:FF:000002">
    <property type="entry name" value="ABC transporter C family member 5"/>
    <property type="match status" value="1"/>
</dbReference>
<evidence type="ECO:0000256" key="10">
    <source>
        <dbReference type="ARBA" id="ARBA00022989"/>
    </source>
</evidence>
<keyword evidence="8" id="KW-0067">ATP-binding</keyword>
<feature type="transmembrane region" description="Helical" evidence="13">
    <location>
        <begin position="786"/>
        <end position="806"/>
    </location>
</feature>
<dbReference type="InterPro" id="IPR011527">
    <property type="entry name" value="ABC1_TM_dom"/>
</dbReference>
<dbReference type="Pfam" id="PF00664">
    <property type="entry name" value="ABC_membrane"/>
    <property type="match status" value="2"/>
</dbReference>
<dbReference type="Proteomes" id="UP000011115">
    <property type="component" value="Unassembled WGS sequence"/>
</dbReference>
<feature type="domain" description="ABC transporter" evidence="14">
    <location>
        <begin position="1062"/>
        <end position="1255"/>
    </location>
</feature>
<feature type="transmembrane region" description="Helical" evidence="13">
    <location>
        <begin position="884"/>
        <end position="903"/>
    </location>
</feature>
<dbReference type="GO" id="GO:0016020">
    <property type="term" value="C:membrane"/>
    <property type="evidence" value="ECO:0007669"/>
    <property type="project" value="UniProtKB-SubCell"/>
</dbReference>
<keyword evidence="7" id="KW-0547">Nucleotide-binding</keyword>
<dbReference type="CDD" id="cd03250">
    <property type="entry name" value="ABCC_MRP_domain1"/>
    <property type="match status" value="1"/>
</dbReference>
<keyword evidence="9" id="KW-1278">Translocase</keyword>
<evidence type="ECO:0000256" key="3">
    <source>
        <dbReference type="ARBA" id="ARBA00012191"/>
    </source>
</evidence>
<dbReference type="GO" id="GO:0008559">
    <property type="term" value="F:ABC-type xenobiotic transporter activity"/>
    <property type="evidence" value="ECO:0007669"/>
    <property type="project" value="UniProtKB-EC"/>
</dbReference>
<dbReference type="InterPro" id="IPR003593">
    <property type="entry name" value="AAA+_ATPase"/>
</dbReference>
<dbReference type="InterPro" id="IPR003439">
    <property type="entry name" value="ABC_transporter-like_ATP-bd"/>
</dbReference>
<evidence type="ECO:0000256" key="7">
    <source>
        <dbReference type="ARBA" id="ARBA00022741"/>
    </source>
</evidence>
<proteinExistence type="inferred from homology"/>
<evidence type="ECO:0000259" key="14">
    <source>
        <dbReference type="PROSITE" id="PS50893"/>
    </source>
</evidence>
<dbReference type="Gramene" id="PGSC0003DMT400018927">
    <property type="protein sequence ID" value="PGSC0003DMT400018927"/>
    <property type="gene ID" value="PGSC0003DMG400007340"/>
</dbReference>
<evidence type="ECO:0000256" key="13">
    <source>
        <dbReference type="SAM" id="Phobius"/>
    </source>
</evidence>
<comment type="similarity">
    <text evidence="2">Belongs to the ABC transporter superfamily. ABCC family. Conjugate transporter (TC 3.A.1.208) subfamily.</text>
</comment>
<organism evidence="16 17">
    <name type="scientific">Solanum tuberosum</name>
    <name type="common">Potato</name>
    <dbReference type="NCBI Taxonomy" id="4113"/>
    <lineage>
        <taxon>Eukaryota</taxon>
        <taxon>Viridiplantae</taxon>
        <taxon>Streptophyta</taxon>
        <taxon>Embryophyta</taxon>
        <taxon>Tracheophyta</taxon>
        <taxon>Spermatophyta</taxon>
        <taxon>Magnoliopsida</taxon>
        <taxon>eudicotyledons</taxon>
        <taxon>Gunneridae</taxon>
        <taxon>Pentapetalae</taxon>
        <taxon>asterids</taxon>
        <taxon>lamiids</taxon>
        <taxon>Solanales</taxon>
        <taxon>Solanaceae</taxon>
        <taxon>Solanoideae</taxon>
        <taxon>Solaneae</taxon>
        <taxon>Solanum</taxon>
    </lineage>
</organism>
<dbReference type="InParanoid" id="M1ABE0"/>
<evidence type="ECO:0000259" key="15">
    <source>
        <dbReference type="PROSITE" id="PS50929"/>
    </source>
</evidence>
<dbReference type="FunFam" id="3.40.50.300:FF:000508">
    <property type="entry name" value="ABC transporter C family member 5"/>
    <property type="match status" value="1"/>
</dbReference>
<dbReference type="OMA" id="GFSANEW"/>
<dbReference type="InterPro" id="IPR044726">
    <property type="entry name" value="ABCC_6TM_D2"/>
</dbReference>
<dbReference type="AlphaFoldDB" id="M1ABE0"/>
<dbReference type="GO" id="GO:0005524">
    <property type="term" value="F:ATP binding"/>
    <property type="evidence" value="ECO:0007669"/>
    <property type="project" value="UniProtKB-KW"/>
</dbReference>
<dbReference type="Pfam" id="PF00005">
    <property type="entry name" value="ABC_tran"/>
    <property type="match status" value="2"/>
</dbReference>
<evidence type="ECO:0000256" key="12">
    <source>
        <dbReference type="ARBA" id="ARBA00034018"/>
    </source>
</evidence>
<dbReference type="SUPFAM" id="SSF52540">
    <property type="entry name" value="P-loop containing nucleoside triphosphate hydrolases"/>
    <property type="match status" value="2"/>
</dbReference>
<keyword evidence="11 13" id="KW-0472">Membrane</keyword>
<feature type="transmembrane region" description="Helical" evidence="13">
    <location>
        <begin position="746"/>
        <end position="766"/>
    </location>
</feature>
<dbReference type="InterPro" id="IPR036640">
    <property type="entry name" value="ABC1_TM_sf"/>
</dbReference>
<dbReference type="GO" id="GO:0016887">
    <property type="term" value="F:ATP hydrolysis activity"/>
    <property type="evidence" value="ECO:0007669"/>
    <property type="project" value="InterPro"/>
</dbReference>
<dbReference type="CDD" id="cd03244">
    <property type="entry name" value="ABCC_MRP_domain2"/>
    <property type="match status" value="1"/>
</dbReference>
<keyword evidence="4" id="KW-0813">Transport</keyword>
<dbReference type="STRING" id="4113.M1ABE0"/>
<feature type="transmembrane region" description="Helical" evidence="13">
    <location>
        <begin position="59"/>
        <end position="77"/>
    </location>
</feature>
<evidence type="ECO:0000313" key="16">
    <source>
        <dbReference type="EnsemblPlants" id="PGSC0003DMT400018927"/>
    </source>
</evidence>
<dbReference type="CDD" id="cd18579">
    <property type="entry name" value="ABC_6TM_ABCC_D1"/>
    <property type="match status" value="1"/>
</dbReference>
<evidence type="ECO:0000256" key="11">
    <source>
        <dbReference type="ARBA" id="ARBA00023136"/>
    </source>
</evidence>
<evidence type="ECO:0000256" key="8">
    <source>
        <dbReference type="ARBA" id="ARBA00022840"/>
    </source>
</evidence>
<dbReference type="PANTHER" id="PTHR24223:SF263">
    <property type="entry name" value="ABC-TYPE XENOBIOTIC TRANSPORTER"/>
    <property type="match status" value="1"/>
</dbReference>
<dbReference type="PaxDb" id="4113-PGSC0003DMT400018927"/>
<dbReference type="EC" id="7.6.2.2" evidence="3"/>
<dbReference type="eggNOG" id="KOG0054">
    <property type="taxonomic scope" value="Eukaryota"/>
</dbReference>
<dbReference type="InterPro" id="IPR044746">
    <property type="entry name" value="ABCC_6TM_D1"/>
</dbReference>
<evidence type="ECO:0000256" key="1">
    <source>
        <dbReference type="ARBA" id="ARBA00004141"/>
    </source>
</evidence>
<dbReference type="CDD" id="cd18580">
    <property type="entry name" value="ABC_6TM_ABCC_D2"/>
    <property type="match status" value="1"/>
</dbReference>
<dbReference type="SUPFAM" id="SSF90123">
    <property type="entry name" value="ABC transporter transmembrane region"/>
    <property type="match status" value="2"/>
</dbReference>
<feature type="transmembrane region" description="Helical" evidence="13">
    <location>
        <begin position="362"/>
        <end position="387"/>
    </location>
</feature>
<dbReference type="PROSITE" id="PS50929">
    <property type="entry name" value="ABC_TM1F"/>
    <property type="match status" value="2"/>
</dbReference>
<dbReference type="PROSITE" id="PS50893">
    <property type="entry name" value="ABC_TRANSPORTER_2"/>
    <property type="match status" value="2"/>
</dbReference>